<dbReference type="InterPro" id="IPR028042">
    <property type="entry name" value="DUF4639"/>
</dbReference>
<protein>
    <submittedName>
        <fullName evidence="3">CB081-like protein</fullName>
    </submittedName>
</protein>
<keyword evidence="4" id="KW-1185">Reference proteome</keyword>
<organism evidence="3 4">
    <name type="scientific">Mya arenaria</name>
    <name type="common">Soft-shell clam</name>
    <dbReference type="NCBI Taxonomy" id="6604"/>
    <lineage>
        <taxon>Eukaryota</taxon>
        <taxon>Metazoa</taxon>
        <taxon>Spiralia</taxon>
        <taxon>Lophotrochozoa</taxon>
        <taxon>Mollusca</taxon>
        <taxon>Bivalvia</taxon>
        <taxon>Autobranchia</taxon>
        <taxon>Heteroconchia</taxon>
        <taxon>Euheterodonta</taxon>
        <taxon>Imparidentia</taxon>
        <taxon>Neoheterodontei</taxon>
        <taxon>Myida</taxon>
        <taxon>Myoidea</taxon>
        <taxon>Myidae</taxon>
        <taxon>Mya</taxon>
    </lineage>
</organism>
<dbReference type="Pfam" id="PF15479">
    <property type="entry name" value="DUF4639"/>
    <property type="match status" value="1"/>
</dbReference>
<evidence type="ECO:0000313" key="3">
    <source>
        <dbReference type="EMBL" id="WAQ97344.1"/>
    </source>
</evidence>
<dbReference type="PANTHER" id="PTHR34438">
    <property type="entry name" value="SI:DKEY-97L20.6"/>
    <property type="match status" value="1"/>
</dbReference>
<gene>
    <name evidence="3" type="ORF">MAR_030034</name>
</gene>
<keyword evidence="1" id="KW-0175">Coiled coil</keyword>
<feature type="region of interest" description="Disordered" evidence="2">
    <location>
        <begin position="168"/>
        <end position="190"/>
    </location>
</feature>
<feature type="coiled-coil region" evidence="1">
    <location>
        <begin position="207"/>
        <end position="281"/>
    </location>
</feature>
<reference evidence="3" key="1">
    <citation type="submission" date="2022-11" db="EMBL/GenBank/DDBJ databases">
        <title>Centuries of genome instability and evolution in soft-shell clam transmissible cancer (bioRxiv).</title>
        <authorList>
            <person name="Hart S.F.M."/>
            <person name="Yonemitsu M.A."/>
            <person name="Giersch R.M."/>
            <person name="Beal B.F."/>
            <person name="Arriagada G."/>
            <person name="Davis B.W."/>
            <person name="Ostrander E.A."/>
            <person name="Goff S.P."/>
            <person name="Metzger M.J."/>
        </authorList>
    </citation>
    <scope>NUCLEOTIDE SEQUENCE</scope>
    <source>
        <strain evidence="3">MELC-2E11</strain>
        <tissue evidence="3">Siphon/mantle</tissue>
    </source>
</reference>
<sequence>MSVGEQKRQVNSHHLLHWPVVQRVEGLEYTGDSEASQMVLISYGPAENGQSEGVVHLAPSTKADRRMSKAAVSKSRAEKAGKLPQAQTPVVSHEIVPGKFNDHDWNMMVDKDGAEDYVDDIVDDLIDITLGKCYELYIQRQLIPFTVSQAKDAILSIIEWQFLKRDDGEKAPETDGGWMQDEEPDPAETDCWAQGSVPRQFLPTPVVEVLHEEAEELEEEDGNQELEEEQDEVVIQDDPELEDVVSEPDEVAKEEAERLAREEEEKAKAEAEKKKKRKFKRYTGKIRPVDNNKMTESLEQTEMTLLSAEIAASMPRPNANMGPIVTMPASCHSILRVQAGRPPGNKDVEYDDYGNVVAVIRLNPEKLPSHRVKVNYRVIDPAVEAAQARLDSMKTGRYVAPKPRTKRQQPAEQSKDTIETMEVAPGVTIKEGGRLKHGPSRYIRRIDMLNQNQMGLKPVSTKMSTPRLNVTDILDRHTPILRPIHDNSPLPPIMAVPHPPAKPKIAT</sequence>
<evidence type="ECO:0000313" key="4">
    <source>
        <dbReference type="Proteomes" id="UP001164746"/>
    </source>
</evidence>
<evidence type="ECO:0000256" key="2">
    <source>
        <dbReference type="SAM" id="MobiDB-lite"/>
    </source>
</evidence>
<name>A0ABY7DJ41_MYAAR</name>
<dbReference type="PANTHER" id="PTHR34438:SF1">
    <property type="entry name" value="CHROMOSOME 2 OPEN READING FRAME 81"/>
    <property type="match status" value="1"/>
</dbReference>
<dbReference type="Proteomes" id="UP001164746">
    <property type="component" value="Chromosome 2"/>
</dbReference>
<proteinExistence type="predicted"/>
<dbReference type="EMBL" id="CP111013">
    <property type="protein sequence ID" value="WAQ97344.1"/>
    <property type="molecule type" value="Genomic_DNA"/>
</dbReference>
<accession>A0ABY7DJ41</accession>
<evidence type="ECO:0000256" key="1">
    <source>
        <dbReference type="SAM" id="Coils"/>
    </source>
</evidence>